<dbReference type="RefSeq" id="WP_081198312.1">
    <property type="nucleotide sequence ID" value="NZ_FOCZ01000026.1"/>
</dbReference>
<evidence type="ECO:0000256" key="11">
    <source>
        <dbReference type="ARBA" id="ARBA00046380"/>
    </source>
</evidence>
<keyword evidence="6" id="KW-0460">Magnesium</keyword>
<keyword evidence="4 12" id="KW-0255">Endonuclease</keyword>
<keyword evidence="2 12" id="KW-0540">Nuclease</keyword>
<comment type="cofactor">
    <cofactor evidence="1">
        <name>Mg(2+)</name>
        <dbReference type="ChEBI" id="CHEBI:18420"/>
    </cofactor>
</comment>
<keyword evidence="5 12" id="KW-0378">Hydrolase</keyword>
<protein>
    <recommendedName>
        <fullName evidence="12">CRISPR-associated endonuclease Cas9</fullName>
        <ecNumber evidence="12">3.1.-.-</ecNumber>
    </recommendedName>
</protein>
<dbReference type="GO" id="GO:0003677">
    <property type="term" value="F:DNA binding"/>
    <property type="evidence" value="ECO:0007669"/>
    <property type="project" value="UniProtKB-UniRule"/>
</dbReference>
<keyword evidence="3" id="KW-0479">Metal-binding</keyword>
<dbReference type="InterPro" id="IPR028629">
    <property type="entry name" value="Cas9"/>
</dbReference>
<comment type="caution">
    <text evidence="14">The sequence shown here is derived from an EMBL/GenBank/DDBJ whole genome shotgun (WGS) entry which is preliminary data.</text>
</comment>
<dbReference type="GO" id="GO:0003723">
    <property type="term" value="F:RNA binding"/>
    <property type="evidence" value="ECO:0007669"/>
    <property type="project" value="UniProtKB-UniRule"/>
</dbReference>
<dbReference type="Pfam" id="PF18541">
    <property type="entry name" value="RuvC_III"/>
    <property type="match status" value="1"/>
</dbReference>
<proteinExistence type="inferred from homology"/>
<dbReference type="NCBIfam" id="TIGR01865">
    <property type="entry name" value="cas_Csn1"/>
    <property type="match status" value="1"/>
</dbReference>
<organism evidence="14 15">
    <name type="scientific">Niastella yeongjuensis</name>
    <dbReference type="NCBI Taxonomy" id="354355"/>
    <lineage>
        <taxon>Bacteria</taxon>
        <taxon>Pseudomonadati</taxon>
        <taxon>Bacteroidota</taxon>
        <taxon>Chitinophagia</taxon>
        <taxon>Chitinophagales</taxon>
        <taxon>Chitinophagaceae</taxon>
        <taxon>Niastella</taxon>
    </lineage>
</organism>
<dbReference type="OrthoDB" id="9777169at2"/>
<accession>A0A1V9F037</accession>
<dbReference type="PROSITE" id="PS51749">
    <property type="entry name" value="HNH_CAS9"/>
    <property type="match status" value="1"/>
</dbReference>
<dbReference type="InterPro" id="IPR041383">
    <property type="entry name" value="RuvC_III"/>
</dbReference>
<evidence type="ECO:0000256" key="2">
    <source>
        <dbReference type="ARBA" id="ARBA00022722"/>
    </source>
</evidence>
<comment type="function">
    <text evidence="12">CRISPR (clustered regularly interspaced short palindromic repeat) is an adaptive immune system that provides protection against mobile genetic elements (viruses, transposable elements and conjugative plasmids). CRISPR clusters contain spacers, sequences complementary to antecedent mobile elements, and target invading nucleic acids. CRISPR clusters are transcribed and processed into CRISPR RNA (crRNA). In type II CRISPR systems correct processing of pre-crRNA requires a trans-encoded small RNA (tracrRNA), endogenous ribonuclease 3 (rnc) and this protein. The tracrRNA serves as a guide for ribonuclease 3-aided processing of pre-crRNA. Subsequently Cas9/crRNA/tracrRNA endonucleolytically cleaves linear or circular dsDNA target complementary to the spacer; Cas9 is inactive in the absence of the 2 guide RNAs (gRNA). Cas9 recognizes the protospacer adjacent motif (PAM) in the CRISPR repeat sequences to help distinguish self versus nonself, as targets within the bacterial CRISPR locus do not have PAMs. PAM recognition is also required for catalytic activity.</text>
</comment>
<dbReference type="GO" id="GO:0046872">
    <property type="term" value="F:metal ion binding"/>
    <property type="evidence" value="ECO:0007669"/>
    <property type="project" value="UniProtKB-UniRule"/>
</dbReference>
<evidence type="ECO:0000256" key="7">
    <source>
        <dbReference type="ARBA" id="ARBA00022884"/>
    </source>
</evidence>
<dbReference type="Proteomes" id="UP000192610">
    <property type="component" value="Unassembled WGS sequence"/>
</dbReference>
<evidence type="ECO:0000256" key="4">
    <source>
        <dbReference type="ARBA" id="ARBA00022759"/>
    </source>
</evidence>
<evidence type="ECO:0000259" key="13">
    <source>
        <dbReference type="PROSITE" id="PS51749"/>
    </source>
</evidence>
<dbReference type="GO" id="GO:0043571">
    <property type="term" value="P:maintenance of CRISPR repeat elements"/>
    <property type="evidence" value="ECO:0007669"/>
    <property type="project" value="UniProtKB-UniRule"/>
</dbReference>
<evidence type="ECO:0000256" key="9">
    <source>
        <dbReference type="ARBA" id="ARBA00023125"/>
    </source>
</evidence>
<gene>
    <name evidence="12" type="primary">cas9</name>
    <name evidence="14" type="ORF">A4H97_26270</name>
</gene>
<evidence type="ECO:0000256" key="3">
    <source>
        <dbReference type="ARBA" id="ARBA00022723"/>
    </source>
</evidence>
<keyword evidence="8 12" id="KW-0051">Antiviral defense</keyword>
<dbReference type="InterPro" id="IPR003615">
    <property type="entry name" value="HNH_nuc"/>
</dbReference>
<comment type="subunit">
    <text evidence="11 12">Monomer. Binds crRNA and tracrRNA.</text>
</comment>
<comment type="domain">
    <text evidence="12">Has 2 endonuclease domains. The discontinuous RuvC-like domain cleaves the target DNA noncomplementary to crRNA while the HNH nuclease domain cleaves the target DNA complementary to crRNA.</text>
</comment>
<evidence type="ECO:0000256" key="6">
    <source>
        <dbReference type="ARBA" id="ARBA00022842"/>
    </source>
</evidence>
<dbReference type="HAMAP" id="MF_01480">
    <property type="entry name" value="Cas9"/>
    <property type="match status" value="1"/>
</dbReference>
<dbReference type="STRING" id="354355.SAMN05660816_06859"/>
<evidence type="ECO:0000256" key="12">
    <source>
        <dbReference type="HAMAP-Rule" id="MF_01480"/>
    </source>
</evidence>
<dbReference type="GO" id="GO:0004519">
    <property type="term" value="F:endonuclease activity"/>
    <property type="evidence" value="ECO:0007669"/>
    <property type="project" value="UniProtKB-UniRule"/>
</dbReference>
<comment type="similarity">
    <text evidence="12">Belongs to the CRISPR-associated Cas9 family.</text>
</comment>
<reference evidence="15" key="1">
    <citation type="submission" date="2016-04" db="EMBL/GenBank/DDBJ databases">
        <authorList>
            <person name="Chen L."/>
            <person name="Zhuang W."/>
            <person name="Wang G."/>
        </authorList>
    </citation>
    <scope>NUCLEOTIDE SEQUENCE [LARGE SCALE GENOMIC DNA]</scope>
    <source>
        <strain evidence="15">17621</strain>
    </source>
</reference>
<comment type="caution">
    <text evidence="12">Lacks conserved residue(s) required for the propagation of feature annotation.</text>
</comment>
<feature type="active site" description="Proton acceptor for HNH nuclease domain" evidence="12">
    <location>
        <position position="809"/>
    </location>
</feature>
<evidence type="ECO:0000256" key="1">
    <source>
        <dbReference type="ARBA" id="ARBA00001946"/>
    </source>
</evidence>
<evidence type="ECO:0000256" key="10">
    <source>
        <dbReference type="ARBA" id="ARBA00023211"/>
    </source>
</evidence>
<feature type="domain" description="HNH Cas9-type" evidence="13">
    <location>
        <begin position="716"/>
        <end position="889"/>
    </location>
</feature>
<dbReference type="GO" id="GO:0016787">
    <property type="term" value="F:hydrolase activity"/>
    <property type="evidence" value="ECO:0007669"/>
    <property type="project" value="UniProtKB-KW"/>
</dbReference>
<dbReference type="InterPro" id="IPR036397">
    <property type="entry name" value="RNaseH_sf"/>
</dbReference>
<dbReference type="GO" id="GO:0051607">
    <property type="term" value="P:defense response to virus"/>
    <property type="evidence" value="ECO:0007669"/>
    <property type="project" value="UniProtKB-UniRule"/>
</dbReference>
<dbReference type="Gene3D" id="3.30.420.10">
    <property type="entry name" value="Ribonuclease H-like superfamily/Ribonuclease H"/>
    <property type="match status" value="3"/>
</dbReference>
<keyword evidence="15" id="KW-1185">Reference proteome</keyword>
<keyword evidence="7 12" id="KW-0694">RNA-binding</keyword>
<keyword evidence="9 12" id="KW-0238">DNA-binding</keyword>
<sequence length="1402" mass="162622">MQKTTLGLDIGTNSIGWALVDFEYGNNDSKILGMGCRIIPMDGEMLGNYEAGVSVSQTASRRQARGSRRLKDRYKLRRKRLITTLKILGWLPDNFEAGHILPVLPEQLAEMHSLFGTSQITQDWLVYYLRKKALIEKVELSELARILLHMNQRRGFKSNRKANNESSITTDNDVDEQLPTRENKIEVVSVIAVKDTGDTTRGKKVFEITLGNGIKGTIARETLPDWEGKEMELEIRTIRSKKDPAPRYEFAMPNKSDWQKLKEALQKDIATSGLHIGEYLFNEILKNRNYRIRERVIDRSLFIAELTAIWETQKQFHAELSSPEKNNEIADTLYLHNQEKKKEIKVNDLLHVLLHDIIYYQRPLKSKTSTIGDCRFEKKSIWLKDAKGNAVQPALKVIPASAPLFQEFRIWKTLHALKVIIKEKKVNGEFKTDVDETLLHITPAIKESLFDFFDNREEIEIKDILKFLKLSPETHYLNYPENTRFKGNVTKCQFRKVFNRLKFEAGNTLFQDPEKMNSLWHLVYSIDDSTDIETALKGKKWQFPANLAKAISNLPAYASQYGAYSTKALNKLLPLMRCGSRWSASAIHSDTLIRIEKIITGEYDENIDERTRDLVTHLTATDQFQGLPEHLATYVVYGKHSEKTGEPVDSPDMVKGWEEKGPANPIVKQIVNETIQVVKEIWRQYGRPDEIRIEMARDLKKTNDERKELSAINYKNQEDKRRIKAILRELKIGDPESLSDVDRMRILEENGNYSAQANILKFFKKATEPTLAEAEKYQLWVEQNCISPYTGKPIQLSRLFITRDYDIDHIIPRARYYDDSMGNKVIVETWANREKDDRTAMEYIRRGSSISDLLNPEAYSAHVNRIFRHKKRRHLLSDEIPKGFIERQLNDTRYITKKVAELLSQVVESKKVKTTTGKITDELKHKWGMGDMMKRLLIERFERLEKLTGEKKVEYLTDEDGRRRLHLQGFEKRIDHRHHAIDALIVACTLDEHITYINTLEAQTKDETEKYKYKKLLKSNKTRDFKEPWHYFIPAAEKALQQIIVSFKNRHRILNKGVNKHLKYVEKDGQWVKDLVTQTKGDLWSVRQPLHKETVSGKLQFRRYKTGNISDAIKQPEKIADKKVKAHLRYLIQQLGPDEKKIKKHLKDNPAFDSNGNAIEKVTMWYMKEYYGNRVFLDDSFTAEKIKEKIAEYNTESGKGLKGVLLTHLSKWNNDPKAAFTGEGMEDLAKTAGRPITKVTTYEDSKGKFEIRKGQFVEAAKGTNLFFVIYENMQTGDREYETLRLDEVIVAKANGWPVVKAKEGYRHFTLSPNDLVYVPEEGENIKMIDWQMEKEKTSRRVYKVVSFTGSQCFFVPHNFSKTIIEKVELGSLNKQEKSLDELMIKKCCIKLRVDKLGNVSII</sequence>
<evidence type="ECO:0000313" key="14">
    <source>
        <dbReference type="EMBL" id="OQP51720.1"/>
    </source>
</evidence>
<evidence type="ECO:0000313" key="15">
    <source>
        <dbReference type="Proteomes" id="UP000192610"/>
    </source>
</evidence>
<dbReference type="Pfam" id="PF13395">
    <property type="entry name" value="HNH_4"/>
    <property type="match status" value="1"/>
</dbReference>
<keyword evidence="10" id="KW-0464">Manganese</keyword>
<name>A0A1V9F037_9BACT</name>
<dbReference type="InterPro" id="IPR033114">
    <property type="entry name" value="HNH_CAS9"/>
</dbReference>
<dbReference type="EMBL" id="LVXG01000010">
    <property type="protein sequence ID" value="OQP51720.1"/>
    <property type="molecule type" value="Genomic_DNA"/>
</dbReference>
<evidence type="ECO:0000256" key="8">
    <source>
        <dbReference type="ARBA" id="ARBA00023118"/>
    </source>
</evidence>
<evidence type="ECO:0000256" key="5">
    <source>
        <dbReference type="ARBA" id="ARBA00022801"/>
    </source>
</evidence>
<feature type="active site" description="For RuvC-like nuclease domain" evidence="12">
    <location>
        <position position="9"/>
    </location>
</feature>
<dbReference type="EC" id="3.1.-.-" evidence="12"/>